<name>A0A4C1V4A6_EUMVA</name>
<reference evidence="1 2" key="1">
    <citation type="journal article" date="2019" name="Commun. Biol.">
        <title>The bagworm genome reveals a unique fibroin gene that provides high tensile strength.</title>
        <authorList>
            <person name="Kono N."/>
            <person name="Nakamura H."/>
            <person name="Ohtoshi R."/>
            <person name="Tomita M."/>
            <person name="Numata K."/>
            <person name="Arakawa K."/>
        </authorList>
    </citation>
    <scope>NUCLEOTIDE SEQUENCE [LARGE SCALE GENOMIC DNA]</scope>
</reference>
<dbReference type="EMBL" id="BGZK01000270">
    <property type="protein sequence ID" value="GBP33206.1"/>
    <property type="molecule type" value="Genomic_DNA"/>
</dbReference>
<evidence type="ECO:0000313" key="2">
    <source>
        <dbReference type="Proteomes" id="UP000299102"/>
    </source>
</evidence>
<proteinExistence type="predicted"/>
<protein>
    <submittedName>
        <fullName evidence="1">Uncharacterized protein</fullName>
    </submittedName>
</protein>
<dbReference type="AlphaFoldDB" id="A0A4C1V4A6"/>
<sequence>MSRHRAGAGRAGRRQLATDNHSIADPALLRLSASLKNFLVVAECTLIRVVLQCGGCESQLPAPAHAEPVREVPAPAPRVADRVMASRHGTHQVFFASFNFLLAASAAGPLEESLL</sequence>
<accession>A0A4C1V4A6</accession>
<keyword evidence="2" id="KW-1185">Reference proteome</keyword>
<gene>
    <name evidence="1" type="ORF">EVAR_14887_1</name>
</gene>
<organism evidence="1 2">
    <name type="scientific">Eumeta variegata</name>
    <name type="common">Bagworm moth</name>
    <name type="synonym">Eumeta japonica</name>
    <dbReference type="NCBI Taxonomy" id="151549"/>
    <lineage>
        <taxon>Eukaryota</taxon>
        <taxon>Metazoa</taxon>
        <taxon>Ecdysozoa</taxon>
        <taxon>Arthropoda</taxon>
        <taxon>Hexapoda</taxon>
        <taxon>Insecta</taxon>
        <taxon>Pterygota</taxon>
        <taxon>Neoptera</taxon>
        <taxon>Endopterygota</taxon>
        <taxon>Lepidoptera</taxon>
        <taxon>Glossata</taxon>
        <taxon>Ditrysia</taxon>
        <taxon>Tineoidea</taxon>
        <taxon>Psychidae</taxon>
        <taxon>Oiketicinae</taxon>
        <taxon>Eumeta</taxon>
    </lineage>
</organism>
<comment type="caution">
    <text evidence="1">The sequence shown here is derived from an EMBL/GenBank/DDBJ whole genome shotgun (WGS) entry which is preliminary data.</text>
</comment>
<dbReference type="Proteomes" id="UP000299102">
    <property type="component" value="Unassembled WGS sequence"/>
</dbReference>
<evidence type="ECO:0000313" key="1">
    <source>
        <dbReference type="EMBL" id="GBP33206.1"/>
    </source>
</evidence>